<organism evidence="1 2">
    <name type="scientific">Dreissena polymorpha</name>
    <name type="common">Zebra mussel</name>
    <name type="synonym">Mytilus polymorpha</name>
    <dbReference type="NCBI Taxonomy" id="45954"/>
    <lineage>
        <taxon>Eukaryota</taxon>
        <taxon>Metazoa</taxon>
        <taxon>Spiralia</taxon>
        <taxon>Lophotrochozoa</taxon>
        <taxon>Mollusca</taxon>
        <taxon>Bivalvia</taxon>
        <taxon>Autobranchia</taxon>
        <taxon>Heteroconchia</taxon>
        <taxon>Euheterodonta</taxon>
        <taxon>Imparidentia</taxon>
        <taxon>Neoheterodontei</taxon>
        <taxon>Myida</taxon>
        <taxon>Dreissenoidea</taxon>
        <taxon>Dreissenidae</taxon>
        <taxon>Dreissena</taxon>
    </lineage>
</organism>
<evidence type="ECO:0000313" key="1">
    <source>
        <dbReference type="EMBL" id="KAH3726509.1"/>
    </source>
</evidence>
<name>A0A9D4CKW6_DREPO</name>
<keyword evidence="2" id="KW-1185">Reference proteome</keyword>
<sequence>MTDSMRVSQAGCQVANSAWVCVTGWSPAGTTFPTLFSFWDDPPTHKRSRPAADVPCTPRKCIYYLSDPMPLS</sequence>
<comment type="caution">
    <text evidence="1">The sequence shown here is derived from an EMBL/GenBank/DDBJ whole genome shotgun (WGS) entry which is preliminary data.</text>
</comment>
<protein>
    <submittedName>
        <fullName evidence="1">Uncharacterized protein</fullName>
    </submittedName>
</protein>
<proteinExistence type="predicted"/>
<dbReference type="EMBL" id="JAIWYP010000012">
    <property type="protein sequence ID" value="KAH3726509.1"/>
    <property type="molecule type" value="Genomic_DNA"/>
</dbReference>
<dbReference type="Proteomes" id="UP000828390">
    <property type="component" value="Unassembled WGS sequence"/>
</dbReference>
<gene>
    <name evidence="1" type="ORF">DPMN_052376</name>
</gene>
<reference evidence="1" key="1">
    <citation type="journal article" date="2019" name="bioRxiv">
        <title>The Genome of the Zebra Mussel, Dreissena polymorpha: A Resource for Invasive Species Research.</title>
        <authorList>
            <person name="McCartney M.A."/>
            <person name="Auch B."/>
            <person name="Kono T."/>
            <person name="Mallez S."/>
            <person name="Zhang Y."/>
            <person name="Obille A."/>
            <person name="Becker A."/>
            <person name="Abrahante J.E."/>
            <person name="Garbe J."/>
            <person name="Badalamenti J.P."/>
            <person name="Herman A."/>
            <person name="Mangelson H."/>
            <person name="Liachko I."/>
            <person name="Sullivan S."/>
            <person name="Sone E.D."/>
            <person name="Koren S."/>
            <person name="Silverstein K.A.T."/>
            <person name="Beckman K.B."/>
            <person name="Gohl D.M."/>
        </authorList>
    </citation>
    <scope>NUCLEOTIDE SEQUENCE</scope>
    <source>
        <strain evidence="1">Duluth1</strain>
        <tissue evidence="1">Whole animal</tissue>
    </source>
</reference>
<reference evidence="1" key="2">
    <citation type="submission" date="2020-11" db="EMBL/GenBank/DDBJ databases">
        <authorList>
            <person name="McCartney M.A."/>
            <person name="Auch B."/>
            <person name="Kono T."/>
            <person name="Mallez S."/>
            <person name="Becker A."/>
            <person name="Gohl D.M."/>
            <person name="Silverstein K.A.T."/>
            <person name="Koren S."/>
            <person name="Bechman K.B."/>
            <person name="Herman A."/>
            <person name="Abrahante J.E."/>
            <person name="Garbe J."/>
        </authorList>
    </citation>
    <scope>NUCLEOTIDE SEQUENCE</scope>
    <source>
        <strain evidence="1">Duluth1</strain>
        <tissue evidence="1">Whole animal</tissue>
    </source>
</reference>
<evidence type="ECO:0000313" key="2">
    <source>
        <dbReference type="Proteomes" id="UP000828390"/>
    </source>
</evidence>
<dbReference type="AlphaFoldDB" id="A0A9D4CKW6"/>
<accession>A0A9D4CKW6</accession>